<dbReference type="Pfam" id="PF00196">
    <property type="entry name" value="GerE"/>
    <property type="match status" value="1"/>
</dbReference>
<evidence type="ECO:0000313" key="5">
    <source>
        <dbReference type="EMBL" id="MBB6561690.1"/>
    </source>
</evidence>
<dbReference type="InterPro" id="IPR036693">
    <property type="entry name" value="TF_LuxR_autoind-bd_dom_sf"/>
</dbReference>
<evidence type="ECO:0000313" key="6">
    <source>
        <dbReference type="Proteomes" id="UP000575083"/>
    </source>
</evidence>
<comment type="caution">
    <text evidence="5">The sequence shown here is derived from an EMBL/GenBank/DDBJ whole genome shotgun (WGS) entry which is preliminary data.</text>
</comment>
<dbReference type="SUPFAM" id="SSF46894">
    <property type="entry name" value="C-terminal effector domain of the bipartite response regulators"/>
    <property type="match status" value="1"/>
</dbReference>
<proteinExistence type="predicted"/>
<dbReference type="EMBL" id="JACHLK010000009">
    <property type="protein sequence ID" value="MBB6561690.1"/>
    <property type="molecule type" value="Genomic_DNA"/>
</dbReference>
<dbReference type="PROSITE" id="PS50043">
    <property type="entry name" value="HTH_LUXR_2"/>
    <property type="match status" value="1"/>
</dbReference>
<dbReference type="InterPro" id="IPR005143">
    <property type="entry name" value="TF_LuxR_autoind-bd_dom"/>
</dbReference>
<dbReference type="GO" id="GO:0006355">
    <property type="term" value="P:regulation of DNA-templated transcription"/>
    <property type="evidence" value="ECO:0007669"/>
    <property type="project" value="InterPro"/>
</dbReference>
<accession>A0A7X0UBM0</accession>
<dbReference type="PRINTS" id="PR00038">
    <property type="entry name" value="HTHLUXR"/>
</dbReference>
<keyword evidence="1" id="KW-0805">Transcription regulation</keyword>
<dbReference type="GO" id="GO:0003677">
    <property type="term" value="F:DNA binding"/>
    <property type="evidence" value="ECO:0007669"/>
    <property type="project" value="UniProtKB-KW"/>
</dbReference>
<protein>
    <submittedName>
        <fullName evidence="5">DNA-binding CsgD family transcriptional regulator</fullName>
    </submittedName>
</protein>
<dbReference type="PANTHER" id="PTHR44688:SF16">
    <property type="entry name" value="DNA-BINDING TRANSCRIPTIONAL ACTIVATOR DEVR_DOSR"/>
    <property type="match status" value="1"/>
</dbReference>
<evidence type="ECO:0000256" key="3">
    <source>
        <dbReference type="ARBA" id="ARBA00023163"/>
    </source>
</evidence>
<reference evidence="5 6" key="1">
    <citation type="submission" date="2020-08" db="EMBL/GenBank/DDBJ databases">
        <title>Functional genomics of gut bacteria from endangered species of beetles.</title>
        <authorList>
            <person name="Carlos-Shanley C."/>
        </authorList>
    </citation>
    <scope>NUCLEOTIDE SEQUENCE [LARGE SCALE GENOMIC DNA]</scope>
    <source>
        <strain evidence="5 6">S00198</strain>
    </source>
</reference>
<evidence type="ECO:0000256" key="2">
    <source>
        <dbReference type="ARBA" id="ARBA00023125"/>
    </source>
</evidence>
<keyword evidence="2 5" id="KW-0238">DNA-binding</keyword>
<dbReference type="AlphaFoldDB" id="A0A7X0UBM0"/>
<dbReference type="Gene3D" id="3.30.450.80">
    <property type="entry name" value="Transcription factor LuxR-like, autoinducer-binding domain"/>
    <property type="match status" value="1"/>
</dbReference>
<evidence type="ECO:0000259" key="4">
    <source>
        <dbReference type="PROSITE" id="PS50043"/>
    </source>
</evidence>
<feature type="domain" description="HTH luxR-type" evidence="4">
    <location>
        <begin position="172"/>
        <end position="237"/>
    </location>
</feature>
<keyword evidence="6" id="KW-1185">Reference proteome</keyword>
<dbReference type="SUPFAM" id="SSF75516">
    <property type="entry name" value="Pheromone-binding domain of LuxR-like quorum-sensing transcription factors"/>
    <property type="match status" value="1"/>
</dbReference>
<sequence>MSSTPSLEDVAAIMAADSEQSLLDRVRKSATALGFDHFMLGIEVSRPLLKPMQHVSSGYPLAWRRIYAEKEYAWKDPTVSHCKTQATPLLWSEAMYPAQSRDLWEDARAHGIGFGMSIPVHDFAGSKSMFSLARDQPIEQDTRVLEHVRACAQVLASCAHFVMNRLIVPGLLSKVDPKLTARERECLAWTAKGKTAAEVGMILQISEATAVFHLNNMVRKFNVANKTQAIAVGVAMGLVN</sequence>
<dbReference type="InterPro" id="IPR016032">
    <property type="entry name" value="Sig_transdc_resp-reg_C-effctor"/>
</dbReference>
<dbReference type="RefSeq" id="WP_184860963.1">
    <property type="nucleotide sequence ID" value="NZ_JACHLK010000009.1"/>
</dbReference>
<dbReference type="PANTHER" id="PTHR44688">
    <property type="entry name" value="DNA-BINDING TRANSCRIPTIONAL ACTIVATOR DEVR_DOSR"/>
    <property type="match status" value="1"/>
</dbReference>
<dbReference type="CDD" id="cd06170">
    <property type="entry name" value="LuxR_C_like"/>
    <property type="match status" value="1"/>
</dbReference>
<dbReference type="InterPro" id="IPR036388">
    <property type="entry name" value="WH-like_DNA-bd_sf"/>
</dbReference>
<dbReference type="InterPro" id="IPR000792">
    <property type="entry name" value="Tscrpt_reg_LuxR_C"/>
</dbReference>
<name>A0A7X0UBM0_9BURK</name>
<dbReference type="Proteomes" id="UP000575083">
    <property type="component" value="Unassembled WGS sequence"/>
</dbReference>
<organism evidence="5 6">
    <name type="scientific">Acidovorax soli</name>
    <dbReference type="NCBI Taxonomy" id="592050"/>
    <lineage>
        <taxon>Bacteria</taxon>
        <taxon>Pseudomonadati</taxon>
        <taxon>Pseudomonadota</taxon>
        <taxon>Betaproteobacteria</taxon>
        <taxon>Burkholderiales</taxon>
        <taxon>Comamonadaceae</taxon>
        <taxon>Acidovorax</taxon>
    </lineage>
</organism>
<evidence type="ECO:0000256" key="1">
    <source>
        <dbReference type="ARBA" id="ARBA00023015"/>
    </source>
</evidence>
<keyword evidence="3" id="KW-0804">Transcription</keyword>
<dbReference type="Gene3D" id="1.10.10.10">
    <property type="entry name" value="Winged helix-like DNA-binding domain superfamily/Winged helix DNA-binding domain"/>
    <property type="match status" value="1"/>
</dbReference>
<gene>
    <name evidence="5" type="ORF">HNP48_004384</name>
</gene>
<dbReference type="Pfam" id="PF03472">
    <property type="entry name" value="Autoind_bind"/>
    <property type="match status" value="1"/>
</dbReference>
<dbReference type="SMART" id="SM00421">
    <property type="entry name" value="HTH_LUXR"/>
    <property type="match status" value="1"/>
</dbReference>